<evidence type="ECO:0000256" key="1">
    <source>
        <dbReference type="ARBA" id="ARBA00022676"/>
    </source>
</evidence>
<evidence type="ECO:0000313" key="4">
    <source>
        <dbReference type="Proteomes" id="UP000635726"/>
    </source>
</evidence>
<dbReference type="EMBL" id="BMOE01000001">
    <property type="protein sequence ID" value="GGJ65886.1"/>
    <property type="molecule type" value="Genomic_DNA"/>
</dbReference>
<accession>A0A917P7T0</accession>
<dbReference type="GO" id="GO:0016758">
    <property type="term" value="F:hexosyltransferase activity"/>
    <property type="evidence" value="ECO:0007669"/>
    <property type="project" value="TreeGrafter"/>
</dbReference>
<keyword evidence="2 3" id="KW-0808">Transferase</keyword>
<dbReference type="RefSeq" id="WP_188960831.1">
    <property type="nucleotide sequence ID" value="NZ_BMOE01000001.1"/>
</dbReference>
<name>A0A917P7T0_9DEIO</name>
<dbReference type="CDD" id="cd06533">
    <property type="entry name" value="Glyco_transf_WecG_TagA"/>
    <property type="match status" value="1"/>
</dbReference>
<evidence type="ECO:0000256" key="2">
    <source>
        <dbReference type="ARBA" id="ARBA00022679"/>
    </source>
</evidence>
<reference evidence="3" key="2">
    <citation type="submission" date="2020-09" db="EMBL/GenBank/DDBJ databases">
        <authorList>
            <person name="Sun Q."/>
            <person name="Ohkuma M."/>
        </authorList>
    </citation>
    <scope>NUCLEOTIDE SEQUENCE</scope>
    <source>
        <strain evidence="3">JCM 14371</strain>
    </source>
</reference>
<proteinExistence type="predicted"/>
<comment type="caution">
    <text evidence="3">The sequence shown here is derived from an EMBL/GenBank/DDBJ whole genome shotgun (WGS) entry which is preliminary data.</text>
</comment>
<organism evidence="3 4">
    <name type="scientific">Deinococcus aquiradiocola</name>
    <dbReference type="NCBI Taxonomy" id="393059"/>
    <lineage>
        <taxon>Bacteria</taxon>
        <taxon>Thermotogati</taxon>
        <taxon>Deinococcota</taxon>
        <taxon>Deinococci</taxon>
        <taxon>Deinococcales</taxon>
        <taxon>Deinococcaceae</taxon>
        <taxon>Deinococcus</taxon>
    </lineage>
</organism>
<keyword evidence="4" id="KW-1185">Reference proteome</keyword>
<dbReference type="NCBIfam" id="TIGR00696">
    <property type="entry name" value="wecG_tagA_cpsF"/>
    <property type="match status" value="1"/>
</dbReference>
<dbReference type="InterPro" id="IPR004629">
    <property type="entry name" value="WecG_TagA_CpsF"/>
</dbReference>
<dbReference type="Proteomes" id="UP000635726">
    <property type="component" value="Unassembled WGS sequence"/>
</dbReference>
<dbReference type="PANTHER" id="PTHR34136:SF1">
    <property type="entry name" value="UDP-N-ACETYL-D-MANNOSAMINURONIC ACID TRANSFERASE"/>
    <property type="match status" value="1"/>
</dbReference>
<reference evidence="3" key="1">
    <citation type="journal article" date="2014" name="Int. J. Syst. Evol. Microbiol.">
        <title>Complete genome sequence of Corynebacterium casei LMG S-19264T (=DSM 44701T), isolated from a smear-ripened cheese.</title>
        <authorList>
            <consortium name="US DOE Joint Genome Institute (JGI-PGF)"/>
            <person name="Walter F."/>
            <person name="Albersmeier A."/>
            <person name="Kalinowski J."/>
            <person name="Ruckert C."/>
        </authorList>
    </citation>
    <scope>NUCLEOTIDE SEQUENCE</scope>
    <source>
        <strain evidence="3">JCM 14371</strain>
    </source>
</reference>
<dbReference type="AlphaFoldDB" id="A0A917P7T0"/>
<keyword evidence="1" id="KW-0328">Glycosyltransferase</keyword>
<protein>
    <submittedName>
        <fullName evidence="3">UDP-N-acetyl-D-mannosaminuronic acid transferase</fullName>
    </submittedName>
</protein>
<dbReference type="Pfam" id="PF03808">
    <property type="entry name" value="Glyco_tran_WecG"/>
    <property type="match status" value="1"/>
</dbReference>
<gene>
    <name evidence="3" type="ORF">GCM10008939_07370</name>
</gene>
<evidence type="ECO:0000313" key="3">
    <source>
        <dbReference type="EMBL" id="GGJ65886.1"/>
    </source>
</evidence>
<dbReference type="PANTHER" id="PTHR34136">
    <property type="match status" value="1"/>
</dbReference>
<sequence length="261" mass="28057">MAAPSTTAHPGRPARLDLLGHPLDPVSLDAALDLLGTWIQGPRAPHTVVTLNPEFIMQCRDGSDLAARFTAAIRAADLVTADGVGIVWAAKELLHADVPRAPGFDLSAGLMQRHGPNLRVFFLGAKPGVAEIAAQNAREKYGVVVAGVHHGYFDASDDVRVAELVRDSGADLLLTAMGAARQEIFNEYWREVLNVPVMMGVGGVLDVLAGTATLAPAWTRRLGVEWIWRVAGDRKRWGRAPALARFVGVVRQAKRRAARST</sequence>